<evidence type="ECO:0000313" key="1">
    <source>
        <dbReference type="EMBL" id="PWH05342.1"/>
    </source>
</evidence>
<dbReference type="Proteomes" id="UP000245590">
    <property type="component" value="Unassembled WGS sequence"/>
</dbReference>
<keyword evidence="2" id="KW-1185">Reference proteome</keyword>
<dbReference type="OrthoDB" id="9858558at2"/>
<dbReference type="AlphaFoldDB" id="A0A2U2RHJ4"/>
<comment type="caution">
    <text evidence="1">The sequence shown here is derived from an EMBL/GenBank/DDBJ whole genome shotgun (WGS) entry which is preliminary data.</text>
</comment>
<protein>
    <submittedName>
        <fullName evidence="1">Uncharacterized protein</fullName>
    </submittedName>
</protein>
<reference evidence="1 2" key="1">
    <citation type="submission" date="2018-05" db="EMBL/GenBank/DDBJ databases">
        <title>Brachybacterium sp. M1HQ-2T, whole genome shotgun sequence.</title>
        <authorList>
            <person name="Tuo L."/>
        </authorList>
    </citation>
    <scope>NUCLEOTIDE SEQUENCE [LARGE SCALE GENOMIC DNA]</scope>
    <source>
        <strain evidence="1 2">M1HQ-2</strain>
    </source>
</reference>
<organism evidence="1 2">
    <name type="scientific">Brachybacterium endophyticum</name>
    <dbReference type="NCBI Taxonomy" id="2182385"/>
    <lineage>
        <taxon>Bacteria</taxon>
        <taxon>Bacillati</taxon>
        <taxon>Actinomycetota</taxon>
        <taxon>Actinomycetes</taxon>
        <taxon>Micrococcales</taxon>
        <taxon>Dermabacteraceae</taxon>
        <taxon>Brachybacterium</taxon>
    </lineage>
</organism>
<dbReference type="EMBL" id="QFKX01000005">
    <property type="protein sequence ID" value="PWH05342.1"/>
    <property type="molecule type" value="Genomic_DNA"/>
</dbReference>
<evidence type="ECO:0000313" key="2">
    <source>
        <dbReference type="Proteomes" id="UP000245590"/>
    </source>
</evidence>
<proteinExistence type="predicted"/>
<accession>A0A2U2RHJ4</accession>
<gene>
    <name evidence="1" type="ORF">DEO23_12160</name>
</gene>
<dbReference type="RefSeq" id="WP_109276306.1">
    <property type="nucleotide sequence ID" value="NZ_QFKX01000005.1"/>
</dbReference>
<name>A0A2U2RHJ4_9MICO</name>
<sequence length="103" mass="10980">MALAVVLVWALMINTASRTRSHDMENQMVNLCNLALSDRLSTTGGSDVQIAPSAELTIDKLSDGVRLSTRVNSDDGTEAMRCTAYFAEGSTTKIGAVDSDLGR</sequence>